<feature type="transmembrane region" description="Helical" evidence="1">
    <location>
        <begin position="46"/>
        <end position="71"/>
    </location>
</feature>
<gene>
    <name evidence="2" type="ORF">SDC9_56785</name>
</gene>
<feature type="transmembrane region" description="Helical" evidence="1">
    <location>
        <begin position="12"/>
        <end position="34"/>
    </location>
</feature>
<keyword evidence="1" id="KW-0812">Transmembrane</keyword>
<name>A0A644X854_9ZZZZ</name>
<dbReference type="AlphaFoldDB" id="A0A644X854"/>
<organism evidence="2">
    <name type="scientific">bioreactor metagenome</name>
    <dbReference type="NCBI Taxonomy" id="1076179"/>
    <lineage>
        <taxon>unclassified sequences</taxon>
        <taxon>metagenomes</taxon>
        <taxon>ecological metagenomes</taxon>
    </lineage>
</organism>
<dbReference type="EMBL" id="VSSQ01001694">
    <property type="protein sequence ID" value="MPM10453.1"/>
    <property type="molecule type" value="Genomic_DNA"/>
</dbReference>
<accession>A0A644X854</accession>
<evidence type="ECO:0000256" key="1">
    <source>
        <dbReference type="SAM" id="Phobius"/>
    </source>
</evidence>
<evidence type="ECO:0000313" key="2">
    <source>
        <dbReference type="EMBL" id="MPM10453.1"/>
    </source>
</evidence>
<feature type="transmembrane region" description="Helical" evidence="1">
    <location>
        <begin position="128"/>
        <end position="149"/>
    </location>
</feature>
<sequence>MLSILFLANRYYEYLYVIAISSIKFLFAGPAAVASGFNYWETSVSLAVGGIIGFFVFYFFSAEIILVYTRIFFRRKRKPKSGWMKRYRRRLVLVRFGIPVLLIIGPSILSIPLTAFIVRRWFRKTKYIIVYFCTSIIFWAFAFGTLAWFNIL</sequence>
<keyword evidence="1" id="KW-1133">Transmembrane helix</keyword>
<feature type="transmembrane region" description="Helical" evidence="1">
    <location>
        <begin position="92"/>
        <end position="116"/>
    </location>
</feature>
<keyword evidence="1" id="KW-0472">Membrane</keyword>
<reference evidence="2" key="1">
    <citation type="submission" date="2019-08" db="EMBL/GenBank/DDBJ databases">
        <authorList>
            <person name="Kucharzyk K."/>
            <person name="Murdoch R.W."/>
            <person name="Higgins S."/>
            <person name="Loffler F."/>
        </authorList>
    </citation>
    <scope>NUCLEOTIDE SEQUENCE</scope>
</reference>
<comment type="caution">
    <text evidence="2">The sequence shown here is derived from an EMBL/GenBank/DDBJ whole genome shotgun (WGS) entry which is preliminary data.</text>
</comment>
<proteinExistence type="predicted"/>
<protein>
    <submittedName>
        <fullName evidence="2">Uncharacterized protein</fullName>
    </submittedName>
</protein>